<name>A0A8E7EHW5_9EURY</name>
<keyword evidence="3" id="KW-1185">Reference proteome</keyword>
<dbReference type="RefSeq" id="WP_214420222.1">
    <property type="nucleotide sequence ID" value="NZ_CP075546.1"/>
</dbReference>
<organism evidence="2 3">
    <name type="scientific">Methanospirillum purgamenti</name>
    <dbReference type="NCBI Taxonomy" id="2834276"/>
    <lineage>
        <taxon>Archaea</taxon>
        <taxon>Methanobacteriati</taxon>
        <taxon>Methanobacteriota</taxon>
        <taxon>Stenosarchaea group</taxon>
        <taxon>Methanomicrobia</taxon>
        <taxon>Methanomicrobiales</taxon>
        <taxon>Methanospirillaceae</taxon>
        <taxon>Methanospirillum</taxon>
    </lineage>
</organism>
<dbReference type="SMART" id="SM00849">
    <property type="entry name" value="Lactamase_B"/>
    <property type="match status" value="1"/>
</dbReference>
<dbReference type="SUPFAM" id="SSF56281">
    <property type="entry name" value="Metallo-hydrolase/oxidoreductase"/>
    <property type="match status" value="1"/>
</dbReference>
<evidence type="ECO:0000259" key="1">
    <source>
        <dbReference type="SMART" id="SM00849"/>
    </source>
</evidence>
<dbReference type="CDD" id="cd07733">
    <property type="entry name" value="YycJ-like_MBL-fold"/>
    <property type="match status" value="1"/>
</dbReference>
<evidence type="ECO:0000313" key="2">
    <source>
        <dbReference type="EMBL" id="QVV89427.1"/>
    </source>
</evidence>
<dbReference type="PANTHER" id="PTHR47619">
    <property type="entry name" value="METALLO-HYDROLASE YYCJ-RELATED"/>
    <property type="match status" value="1"/>
</dbReference>
<dbReference type="InterPro" id="IPR058121">
    <property type="entry name" value="WalJ/YycJ"/>
</dbReference>
<sequence length="285" mass="30595">MKISVLASGSKGNCVYIEGSSGAVIIDAGRSAREILGTKVRRGRLQEAGGKRELIQGILITHEHSDHVKGLGPLGNALKVPAYGTSGTLDATNRMIQSKKNFPFQSIHPGDPVSIGDFLVTSFSVSHDAIDPVGYLIEEDGVRLCYCTDTGMVTSGMLEMLKKSDGVILESNHCPQMLKDGPYPAFLKRRIASSRGHLSNEDAGTVLAEISRSIHCAILAHLSEENNEPGLAIRKAHEALGLAADDVDLFAASSIDTSTRPAHRKPKGDCRFQCTDDCWKISISL</sequence>
<protein>
    <submittedName>
        <fullName evidence="2">MBL fold metallo-hydrolase</fullName>
    </submittedName>
</protein>
<dbReference type="Pfam" id="PF12706">
    <property type="entry name" value="Lactamase_B_2"/>
    <property type="match status" value="1"/>
</dbReference>
<dbReference type="KEGG" id="mrtj:KHC33_02545"/>
<dbReference type="GeneID" id="65096027"/>
<dbReference type="PANTHER" id="PTHR47619:SF1">
    <property type="entry name" value="EXODEOXYRIBONUCLEASE WALJ"/>
    <property type="match status" value="1"/>
</dbReference>
<keyword evidence="2" id="KW-0378">Hydrolase</keyword>
<dbReference type="AlphaFoldDB" id="A0A8E7EHW5"/>
<gene>
    <name evidence="2" type="ORF">KHC33_02545</name>
</gene>
<evidence type="ECO:0000313" key="3">
    <source>
        <dbReference type="Proteomes" id="UP000680656"/>
    </source>
</evidence>
<dbReference type="InterPro" id="IPR001279">
    <property type="entry name" value="Metallo-B-lactamas"/>
</dbReference>
<accession>A0A8E7EHW5</accession>
<dbReference type="GO" id="GO:0016787">
    <property type="term" value="F:hydrolase activity"/>
    <property type="evidence" value="ECO:0007669"/>
    <property type="project" value="UniProtKB-KW"/>
</dbReference>
<dbReference type="InterPro" id="IPR052533">
    <property type="entry name" value="WalJ/YycJ-like"/>
</dbReference>
<dbReference type="Gene3D" id="3.60.15.10">
    <property type="entry name" value="Ribonuclease Z/Hydroxyacylglutathione hydrolase-like"/>
    <property type="match status" value="1"/>
</dbReference>
<reference evidence="2 3" key="1">
    <citation type="submission" date="2021-05" db="EMBL/GenBank/DDBJ databases">
        <title>A novel Methanospirillum isolate from a pyrite-forming mixed culture.</title>
        <authorList>
            <person name="Bunk B."/>
            <person name="Sproer C."/>
            <person name="Spring S."/>
            <person name="Pester M."/>
        </authorList>
    </citation>
    <scope>NUCLEOTIDE SEQUENCE [LARGE SCALE GENOMIC DNA]</scope>
    <source>
        <strain evidence="2 3">J.3.6.1-F.2.7.3</strain>
    </source>
</reference>
<proteinExistence type="predicted"/>
<dbReference type="Proteomes" id="UP000680656">
    <property type="component" value="Chromosome"/>
</dbReference>
<dbReference type="InterPro" id="IPR036866">
    <property type="entry name" value="RibonucZ/Hydroxyglut_hydro"/>
</dbReference>
<feature type="domain" description="Metallo-beta-lactamase" evidence="1">
    <location>
        <begin position="11"/>
        <end position="173"/>
    </location>
</feature>
<dbReference type="EMBL" id="CP075546">
    <property type="protein sequence ID" value="QVV89427.1"/>
    <property type="molecule type" value="Genomic_DNA"/>
</dbReference>